<keyword evidence="6 7" id="KW-0411">Iron-sulfur</keyword>
<keyword evidence="1 7" id="KW-0813">Transport</keyword>
<dbReference type="GO" id="GO:0016491">
    <property type="term" value="F:oxidoreductase activity"/>
    <property type="evidence" value="ECO:0007669"/>
    <property type="project" value="UniProtKB-KW"/>
</dbReference>
<evidence type="ECO:0000259" key="8">
    <source>
        <dbReference type="PROSITE" id="PS51373"/>
    </source>
</evidence>
<evidence type="ECO:0000256" key="6">
    <source>
        <dbReference type="ARBA" id="ARBA00023014"/>
    </source>
</evidence>
<reference evidence="9" key="2">
    <citation type="submission" date="2011-04" db="EMBL/GenBank/DDBJ databases">
        <authorList>
            <person name="Genoscope - CEA"/>
        </authorList>
    </citation>
    <scope>NUCLEOTIDE SEQUENCE</scope>
    <source>
        <strain evidence="9">R24</strain>
    </source>
</reference>
<dbReference type="GO" id="GO:0009055">
    <property type="term" value="F:electron transfer activity"/>
    <property type="evidence" value="ECO:0007669"/>
    <property type="project" value="InterPro"/>
</dbReference>
<proteinExistence type="inferred from homology"/>
<dbReference type="GO" id="GO:0019646">
    <property type="term" value="P:aerobic electron transport chain"/>
    <property type="evidence" value="ECO:0007669"/>
    <property type="project" value="InterPro"/>
</dbReference>
<dbReference type="InterPro" id="IPR000170">
    <property type="entry name" value="High_potential_FeS_prot"/>
</dbReference>
<dbReference type="SUPFAM" id="SSF57652">
    <property type="entry name" value="HIPIP (high potential iron protein)"/>
    <property type="match status" value="1"/>
</dbReference>
<keyword evidence="5 7" id="KW-0408">Iron</keyword>
<organism evidence="9">
    <name type="scientific">Ralstonia syzygii R24</name>
    <dbReference type="NCBI Taxonomy" id="907261"/>
    <lineage>
        <taxon>Bacteria</taxon>
        <taxon>Pseudomonadati</taxon>
        <taxon>Pseudomonadota</taxon>
        <taxon>Betaproteobacteria</taxon>
        <taxon>Burkholderiales</taxon>
        <taxon>Burkholderiaceae</taxon>
        <taxon>Ralstonia</taxon>
        <taxon>Ralstonia solanacearum species complex</taxon>
    </lineage>
</organism>
<evidence type="ECO:0000256" key="1">
    <source>
        <dbReference type="ARBA" id="ARBA00022448"/>
    </source>
</evidence>
<sequence length="122" mass="13253">MQVSLPVRYIETSEARVVIGSTWGAEVMNPIKTISRRRMLRRSARALGSIMLAPIVFHSRCADADGGNKAMLHYQDSPKNGQRCADCTAFKPGPESAPDTGTCKVIGGPVSPNGWCMAFSRR</sequence>
<dbReference type="PROSITE" id="PS51373">
    <property type="entry name" value="HIPIP"/>
    <property type="match status" value="1"/>
</dbReference>
<accession>G3A9V9</accession>
<dbReference type="InterPro" id="IPR036369">
    <property type="entry name" value="HIPIP_sf"/>
</dbReference>
<dbReference type="AlphaFoldDB" id="G3A9V9"/>
<evidence type="ECO:0000313" key="9">
    <source>
        <dbReference type="EMBL" id="CCA88084.1"/>
    </source>
</evidence>
<evidence type="ECO:0000256" key="3">
    <source>
        <dbReference type="ARBA" id="ARBA00022723"/>
    </source>
</evidence>
<comment type="similarity">
    <text evidence="7">Belongs to the high-potential iron-sulfur protein (HiPIP) family.</text>
</comment>
<dbReference type="GO" id="GO:0051539">
    <property type="term" value="F:4 iron, 4 sulfur cluster binding"/>
    <property type="evidence" value="ECO:0007669"/>
    <property type="project" value="UniProtKB-KW"/>
</dbReference>
<protein>
    <recommendedName>
        <fullName evidence="7">High-potential iron-sulfur protein</fullName>
        <shortName evidence="7">HiPIP</shortName>
    </recommendedName>
</protein>
<evidence type="ECO:0000256" key="5">
    <source>
        <dbReference type="ARBA" id="ARBA00023004"/>
    </source>
</evidence>
<keyword evidence="3 7" id="KW-0479">Metal-binding</keyword>
<gene>
    <name evidence="9" type="ORF">RALSY_mp10623</name>
</gene>
<comment type="function">
    <text evidence="7">Specific class of high-redox-potential 4Fe-4S ferredoxins. Functions in anaerobic electron transport in most purple and in some other photosynthetic bacteria and in at least one genus (Paracoccus) of halophilic, denitrifying bacteria.</text>
</comment>
<keyword evidence="9" id="KW-0560">Oxidoreductase</keyword>
<comment type="subunit">
    <text evidence="7">Homodimer.</text>
</comment>
<evidence type="ECO:0000256" key="2">
    <source>
        <dbReference type="ARBA" id="ARBA00022485"/>
    </source>
</evidence>
<dbReference type="Gene3D" id="4.10.490.10">
    <property type="entry name" value="High potential iron-sulphur protein"/>
    <property type="match status" value="1"/>
</dbReference>
<dbReference type="Pfam" id="PF01355">
    <property type="entry name" value="HIPIP"/>
    <property type="match status" value="1"/>
</dbReference>
<reference evidence="9" key="1">
    <citation type="journal article" date="2011" name="PLoS ONE">
        <title>Ralstonia syzygii, the Blood Disease Bacterium and some Asian R. solanacearum strains form a single genomic species despite divergent lifestyles.</title>
        <authorList>
            <person name="Remenant B."/>
            <person name="de Cambiaire J.C."/>
            <person name="Cellier G."/>
            <person name="Jacobs J.M."/>
            <person name="Mangenot S."/>
            <person name="Barbe V."/>
            <person name="Lajus A."/>
            <person name="Vallenet D."/>
            <person name="Medigue C."/>
            <person name="Fegan M."/>
            <person name="Allen C."/>
            <person name="Prior P."/>
        </authorList>
    </citation>
    <scope>NUCLEOTIDE SEQUENCE</scope>
    <source>
        <strain evidence="9">R24</strain>
    </source>
</reference>
<keyword evidence="2 7" id="KW-0004">4Fe-4S</keyword>
<feature type="domain" description="High potential iron-sulfur proteins family profile" evidence="8">
    <location>
        <begin position="55"/>
        <end position="122"/>
    </location>
</feature>
<dbReference type="EMBL" id="FR854090">
    <property type="protein sequence ID" value="CCA88084.1"/>
    <property type="molecule type" value="Genomic_DNA"/>
</dbReference>
<name>G3A9V9_9RALS</name>
<evidence type="ECO:0000256" key="4">
    <source>
        <dbReference type="ARBA" id="ARBA00022982"/>
    </source>
</evidence>
<dbReference type="GO" id="GO:0046872">
    <property type="term" value="F:metal ion binding"/>
    <property type="evidence" value="ECO:0007669"/>
    <property type="project" value="UniProtKB-KW"/>
</dbReference>
<evidence type="ECO:0000256" key="7">
    <source>
        <dbReference type="RuleBase" id="RU000620"/>
    </source>
</evidence>
<keyword evidence="4 7" id="KW-0249">Electron transport</keyword>